<proteinExistence type="inferred from homology"/>
<dbReference type="GO" id="GO:0009307">
    <property type="term" value="P:DNA restriction-modification system"/>
    <property type="evidence" value="ECO:0007669"/>
    <property type="project" value="UniProtKB-KW"/>
</dbReference>
<feature type="domain" description="Type I restriction modification DNA specificity" evidence="4">
    <location>
        <begin position="229"/>
        <end position="389"/>
    </location>
</feature>
<keyword evidence="7" id="KW-1185">Reference proteome</keyword>
<evidence type="ECO:0000256" key="2">
    <source>
        <dbReference type="ARBA" id="ARBA00022747"/>
    </source>
</evidence>
<protein>
    <submittedName>
        <fullName evidence="6">Restriction endonuclease subunit S</fullName>
        <ecNumber evidence="6">3.1.21.-</ecNumber>
    </submittedName>
</protein>
<dbReference type="AlphaFoldDB" id="A0AA49JYL9"/>
<name>A0AA49JYL9_9BACT</name>
<dbReference type="PANTHER" id="PTHR30408:SF12">
    <property type="entry name" value="TYPE I RESTRICTION ENZYME MJAVIII SPECIFICITY SUBUNIT"/>
    <property type="match status" value="1"/>
</dbReference>
<evidence type="ECO:0000313" key="6">
    <source>
        <dbReference type="EMBL" id="WKW14650.1"/>
    </source>
</evidence>
<dbReference type="GO" id="GO:0016787">
    <property type="term" value="F:hydrolase activity"/>
    <property type="evidence" value="ECO:0007669"/>
    <property type="project" value="UniProtKB-KW"/>
</dbReference>
<keyword evidence="3" id="KW-0238">DNA-binding</keyword>
<dbReference type="RefSeq" id="WP_367887434.1">
    <property type="nucleotide sequence ID" value="NZ_CP130612.1"/>
</dbReference>
<keyword evidence="6" id="KW-0255">Endonuclease</keyword>
<dbReference type="InterPro" id="IPR000055">
    <property type="entry name" value="Restrct_endonuc_typeI_TRD"/>
</dbReference>
<dbReference type="CDD" id="cd17257">
    <property type="entry name" value="RMtype1_S_EcoBI-TRD1-CR1_like"/>
    <property type="match status" value="1"/>
</dbReference>
<keyword evidence="2" id="KW-0680">Restriction system</keyword>
<dbReference type="CDD" id="cd17280">
    <property type="entry name" value="RMtype1_S_MspEN3ORF6650P_TRD2-CR2_like"/>
    <property type="match status" value="1"/>
</dbReference>
<accession>A0AA49JTG1</accession>
<dbReference type="EMBL" id="CP130612">
    <property type="protein sequence ID" value="WKW11740.1"/>
    <property type="molecule type" value="Genomic_DNA"/>
</dbReference>
<dbReference type="InterPro" id="IPR052021">
    <property type="entry name" value="Type-I_RS_S_subunit"/>
</dbReference>
<organism evidence="6 7">
    <name type="scientific">Pseudogemmatithrix spongiicola</name>
    <dbReference type="NCBI Taxonomy" id="3062599"/>
    <lineage>
        <taxon>Bacteria</taxon>
        <taxon>Pseudomonadati</taxon>
        <taxon>Gemmatimonadota</taxon>
        <taxon>Gemmatimonadia</taxon>
        <taxon>Gemmatimonadales</taxon>
        <taxon>Gemmatimonadaceae</taxon>
        <taxon>Pseudogemmatithrix</taxon>
    </lineage>
</organism>
<feature type="domain" description="Type I restriction modification DNA specificity" evidence="4">
    <location>
        <begin position="21"/>
        <end position="177"/>
    </location>
</feature>
<dbReference type="EMBL" id="CP130613">
    <property type="protein sequence ID" value="WKW14650.1"/>
    <property type="molecule type" value="Genomic_DNA"/>
</dbReference>
<dbReference type="Pfam" id="PF01420">
    <property type="entry name" value="Methylase_S"/>
    <property type="match status" value="2"/>
</dbReference>
<evidence type="ECO:0000259" key="4">
    <source>
        <dbReference type="Pfam" id="PF01420"/>
    </source>
</evidence>
<dbReference type="KEGG" id="pspc:Strain318_001003"/>
<gene>
    <name evidence="5" type="ORF">Strain138_001003</name>
    <name evidence="6" type="ORF">Strain318_001003</name>
</gene>
<dbReference type="Gene3D" id="1.10.287.1120">
    <property type="entry name" value="Bipartite methylase S protein"/>
    <property type="match status" value="1"/>
</dbReference>
<keyword evidence="6" id="KW-0378">Hydrolase</keyword>
<evidence type="ECO:0000256" key="1">
    <source>
        <dbReference type="ARBA" id="ARBA00010923"/>
    </source>
</evidence>
<dbReference type="GO" id="GO:0003677">
    <property type="term" value="F:DNA binding"/>
    <property type="evidence" value="ECO:0007669"/>
    <property type="project" value="UniProtKB-KW"/>
</dbReference>
<dbReference type="REBASE" id="742972">
    <property type="entry name" value="S.Gba138ORF1007P"/>
</dbReference>
<reference evidence="6" key="1">
    <citation type="submission" date="2023-07" db="EMBL/GenBank/DDBJ databases">
        <authorList>
            <person name="Haufschild T."/>
            <person name="Kallscheuer N."/>
            <person name="Hammer J."/>
            <person name="Kohn T."/>
            <person name="Kabuu M."/>
            <person name="Jogler M."/>
            <person name="Wohfarth N."/>
            <person name="Heuer A."/>
            <person name="Rohde M."/>
            <person name="van Teeseling M.C.F."/>
            <person name="Jogler C."/>
        </authorList>
    </citation>
    <scope>NUCLEOTIDE SEQUENCE</scope>
    <source>
        <strain evidence="5">Strain 138</strain>
        <strain evidence="6">Strain 318</strain>
    </source>
</reference>
<dbReference type="Proteomes" id="UP001229955">
    <property type="component" value="Chromosome"/>
</dbReference>
<evidence type="ECO:0000313" key="7">
    <source>
        <dbReference type="Proteomes" id="UP001229955"/>
    </source>
</evidence>
<keyword evidence="6" id="KW-0540">Nuclease</keyword>
<sequence>MSFPKYPSTRRWGSDGIAEVPEHWVERRLRDVARVVNGFPFDSSLFTPDKGLPLVRIRDLGRDTTEMRYAGDIVTAALIDATDVLIGMDGDFTVGRWLGSGQALLNQRVCCVRGRSPMITRFVEYHLPRPLQAINDVTYSTTVKHLSSGQVEAIRIVMPPLDAEVASVVHFLDRETAKIDALIAEQERLIALLQEKRQAVISRAVTKGLDPNAPMKDSGVQWIGCVPTHWSIVRIGRAFRSIGSGSTPPSDNASYYDDNGVEWINTGDLPDGPISSVARRVSSEAISKFTTLREYPAGAVVIAMYGATIGKLGILTRPAAVNQACCVLSDGDGVAETFLFYVMLAAREAIIQLATGGTQPNISQATVRAFSIPVPPIQEQVSLVAQLEAALSKFDALATDAESMIALLRERRTALITAAVTGQVDVRGLVGTAT</sequence>
<comment type="similarity">
    <text evidence="1">Belongs to the type-I restriction system S methylase family.</text>
</comment>
<accession>A0AA49JYL9</accession>
<dbReference type="EC" id="3.1.21.-" evidence="6"/>
<dbReference type="InterPro" id="IPR044946">
    <property type="entry name" value="Restrct_endonuc_typeI_TRD_sf"/>
</dbReference>
<dbReference type="GO" id="GO:0004519">
    <property type="term" value="F:endonuclease activity"/>
    <property type="evidence" value="ECO:0007669"/>
    <property type="project" value="UniProtKB-KW"/>
</dbReference>
<dbReference type="REBASE" id="742969">
    <property type="entry name" value="S.Gba318ORF1007P"/>
</dbReference>
<evidence type="ECO:0000313" key="5">
    <source>
        <dbReference type="EMBL" id="WKW11740.1"/>
    </source>
</evidence>
<dbReference type="PANTHER" id="PTHR30408">
    <property type="entry name" value="TYPE-1 RESTRICTION ENZYME ECOKI SPECIFICITY PROTEIN"/>
    <property type="match status" value="1"/>
</dbReference>
<dbReference type="SUPFAM" id="SSF116734">
    <property type="entry name" value="DNA methylase specificity domain"/>
    <property type="match status" value="2"/>
</dbReference>
<evidence type="ECO:0000256" key="3">
    <source>
        <dbReference type="ARBA" id="ARBA00023125"/>
    </source>
</evidence>
<dbReference type="Gene3D" id="3.90.220.20">
    <property type="entry name" value="DNA methylase specificity domains"/>
    <property type="match status" value="2"/>
</dbReference>